<proteinExistence type="predicted"/>
<reference evidence="2" key="1">
    <citation type="submission" date="2025-08" db="UniProtKB">
        <authorList>
            <consortium name="RefSeq"/>
        </authorList>
    </citation>
    <scope>IDENTIFICATION</scope>
    <source>
        <tissue evidence="2">Leaf</tissue>
    </source>
</reference>
<dbReference type="Proteomes" id="UP000504621">
    <property type="component" value="Unplaced"/>
</dbReference>
<dbReference type="GeneID" id="110419100"/>
<name>A0A6J1AL96_9ROSI</name>
<organism evidence="1 2">
    <name type="scientific">Herrania umbratica</name>
    <dbReference type="NCBI Taxonomy" id="108875"/>
    <lineage>
        <taxon>Eukaryota</taxon>
        <taxon>Viridiplantae</taxon>
        <taxon>Streptophyta</taxon>
        <taxon>Embryophyta</taxon>
        <taxon>Tracheophyta</taxon>
        <taxon>Spermatophyta</taxon>
        <taxon>Magnoliopsida</taxon>
        <taxon>eudicotyledons</taxon>
        <taxon>Gunneridae</taxon>
        <taxon>Pentapetalae</taxon>
        <taxon>rosids</taxon>
        <taxon>malvids</taxon>
        <taxon>Malvales</taxon>
        <taxon>Malvaceae</taxon>
        <taxon>Byttnerioideae</taxon>
        <taxon>Herrania</taxon>
    </lineage>
</organism>
<dbReference type="AlphaFoldDB" id="A0A6J1AL96"/>
<dbReference type="RefSeq" id="XP_021287665.1">
    <property type="nucleotide sequence ID" value="XM_021431990.1"/>
</dbReference>
<evidence type="ECO:0000313" key="1">
    <source>
        <dbReference type="Proteomes" id="UP000504621"/>
    </source>
</evidence>
<protein>
    <submittedName>
        <fullName evidence="2">Uncharacterized protein LOC110419100 isoform X2</fullName>
    </submittedName>
</protein>
<gene>
    <name evidence="2" type="primary">LOC110419100</name>
</gene>
<dbReference type="PANTHER" id="PTHR36809">
    <property type="entry name" value="TRANSMEMBRANE PROTEIN"/>
    <property type="match status" value="1"/>
</dbReference>
<accession>A0A6J1AL96</accession>
<sequence>MEASLCASYSLKLPPISTPTVTKYPNPTVKFNCNRTCKTLTGKNQRLMTINVPAASIHDVSAVAGPARVDITWQIVVGAIAGVTPFIVAGIEFSKRIVSETILSNLYLTNNKFETYEVYCLVLHKEDVKNVGA</sequence>
<evidence type="ECO:0000313" key="2">
    <source>
        <dbReference type="RefSeq" id="XP_021287665.1"/>
    </source>
</evidence>
<dbReference type="PANTHER" id="PTHR36809:SF1">
    <property type="entry name" value="TRANSMEMBRANE PROTEIN"/>
    <property type="match status" value="1"/>
</dbReference>
<keyword evidence="1" id="KW-1185">Reference proteome</keyword>